<dbReference type="EMBL" id="JAAKZV010000375">
    <property type="protein sequence ID" value="NGN69971.1"/>
    <property type="molecule type" value="Genomic_DNA"/>
</dbReference>
<comment type="caution">
    <text evidence="2">The sequence shown here is derived from an EMBL/GenBank/DDBJ whole genome shotgun (WGS) entry which is preliminary data.</text>
</comment>
<evidence type="ECO:0000256" key="1">
    <source>
        <dbReference type="SAM" id="MobiDB-lite"/>
    </source>
</evidence>
<accession>A0A6G4UES1</accession>
<feature type="region of interest" description="Disordered" evidence="1">
    <location>
        <begin position="160"/>
        <end position="184"/>
    </location>
</feature>
<feature type="region of interest" description="Disordered" evidence="1">
    <location>
        <begin position="116"/>
        <end position="142"/>
    </location>
</feature>
<dbReference type="AlphaFoldDB" id="A0A6G4UES1"/>
<sequence length="205" mass="21100">MRKTVMWRVAVAIAVGVFGGITLVSLLGDGDEGGPSSSDSPSAGPRLTGYQEIALRGKGASEVAERVALDGGRVIAAAQAGKVRLFFYTEGKNCGVYVTSPNPGKDGGTIQVGAGFPDDESDDPVPGGPYESATTPGSTNPATWLDLACGKSTMYVEYDSEERAKPTDPTGPVSAANSTKSPIRSVFVVGRESTRQAVLKKVAGT</sequence>
<protein>
    <submittedName>
        <fullName evidence="2">Uncharacterized protein</fullName>
    </submittedName>
</protein>
<dbReference type="Proteomes" id="UP000481583">
    <property type="component" value="Unassembled WGS sequence"/>
</dbReference>
<keyword evidence="3" id="KW-1185">Reference proteome</keyword>
<proteinExistence type="predicted"/>
<reference evidence="2 3" key="1">
    <citation type="submission" date="2020-02" db="EMBL/GenBank/DDBJ databases">
        <title>Whole-genome analyses of novel actinobacteria.</title>
        <authorList>
            <person name="Sahin N."/>
        </authorList>
    </citation>
    <scope>NUCLEOTIDE SEQUENCE [LARGE SCALE GENOMIC DNA]</scope>
    <source>
        <strain evidence="2 3">A7024</strain>
    </source>
</reference>
<feature type="compositionally biased region" description="Polar residues" evidence="1">
    <location>
        <begin position="132"/>
        <end position="142"/>
    </location>
</feature>
<gene>
    <name evidence="2" type="ORF">G5C51_39545</name>
</gene>
<dbReference type="RefSeq" id="WP_165245371.1">
    <property type="nucleotide sequence ID" value="NZ_JAAKZV010000375.1"/>
</dbReference>
<name>A0A6G4UES1_9ACTN</name>
<organism evidence="2 3">
    <name type="scientific">Streptomyces coryli</name>
    <dbReference type="NCBI Taxonomy" id="1128680"/>
    <lineage>
        <taxon>Bacteria</taxon>
        <taxon>Bacillati</taxon>
        <taxon>Actinomycetota</taxon>
        <taxon>Actinomycetes</taxon>
        <taxon>Kitasatosporales</taxon>
        <taxon>Streptomycetaceae</taxon>
        <taxon>Streptomyces</taxon>
    </lineage>
</organism>
<evidence type="ECO:0000313" key="2">
    <source>
        <dbReference type="EMBL" id="NGN69971.1"/>
    </source>
</evidence>
<evidence type="ECO:0000313" key="3">
    <source>
        <dbReference type="Proteomes" id="UP000481583"/>
    </source>
</evidence>